<dbReference type="PROSITE" id="PS00687">
    <property type="entry name" value="ALDEHYDE_DEHYDR_GLU"/>
    <property type="match status" value="1"/>
</dbReference>
<dbReference type="InterPro" id="IPR016161">
    <property type="entry name" value="Ald_DH/histidinol_DH"/>
</dbReference>
<dbReference type="InterPro" id="IPR016163">
    <property type="entry name" value="Ald_DH_C"/>
</dbReference>
<dbReference type="PANTHER" id="PTHR42986">
    <property type="entry name" value="BENZALDEHYDE DEHYDROGENASE YFMT"/>
    <property type="match status" value="1"/>
</dbReference>
<dbReference type="InterPro" id="IPR015590">
    <property type="entry name" value="Aldehyde_DH_dom"/>
</dbReference>
<dbReference type="SUPFAM" id="SSF53720">
    <property type="entry name" value="ALDH-like"/>
    <property type="match status" value="1"/>
</dbReference>
<dbReference type="EMBL" id="JAACJO010000009">
    <property type="protein sequence ID" value="KAF5354133.1"/>
    <property type="molecule type" value="Genomic_DNA"/>
</dbReference>
<dbReference type="InterPro" id="IPR016162">
    <property type="entry name" value="Ald_DH_N"/>
</dbReference>
<dbReference type="PANTHER" id="PTHR42986:SF1">
    <property type="entry name" value="BENZALDEHYDE DEHYDROGENASE YFMT"/>
    <property type="match status" value="1"/>
</dbReference>
<organism evidence="8 9">
    <name type="scientific">Leucocoprinus leucothites</name>
    <dbReference type="NCBI Taxonomy" id="201217"/>
    <lineage>
        <taxon>Eukaryota</taxon>
        <taxon>Fungi</taxon>
        <taxon>Dikarya</taxon>
        <taxon>Basidiomycota</taxon>
        <taxon>Agaricomycotina</taxon>
        <taxon>Agaricomycetes</taxon>
        <taxon>Agaricomycetidae</taxon>
        <taxon>Agaricales</taxon>
        <taxon>Agaricineae</taxon>
        <taxon>Agaricaceae</taxon>
        <taxon>Leucocoprinus</taxon>
    </lineage>
</organism>
<evidence type="ECO:0000313" key="8">
    <source>
        <dbReference type="EMBL" id="KAF5354133.1"/>
    </source>
</evidence>
<dbReference type="Gene3D" id="3.40.605.10">
    <property type="entry name" value="Aldehyde Dehydrogenase, Chain A, domain 1"/>
    <property type="match status" value="1"/>
</dbReference>
<dbReference type="Proteomes" id="UP000559027">
    <property type="component" value="Unassembled WGS sequence"/>
</dbReference>
<evidence type="ECO:0000256" key="2">
    <source>
        <dbReference type="ARBA" id="ARBA00023002"/>
    </source>
</evidence>
<comment type="similarity">
    <text evidence="1 5">Belongs to the aldehyde dehydrogenase family.</text>
</comment>
<sequence length="497" mass="53613">MAPQVPFTPLIINGQDRPSSNSSTFEVHQSHSGILVGTAASATREDCLSAIDAATKAFKSWETTPLADRRDIFIKAAQLFGSEKYKKLLAETSQEELAFPMYWCVRDAGIAESILLAQVEMMNRLRGETFDSSGVPGMKVVVQPRAKGVLFAIAPWNAPVILTLRAIAIGIFCGNTVVFKGSELTPRTHYLITKIFHEAGLPNGVLNCISLSVPDAPALTAEIIAHPQIRHVNFTGSHRVGRIIAMEAAKALKPCVLELGGKAPTIVLEDADLKEAAKAIAFGAMAGSGQVCMSTERVIVHESIASTLTSLLREIVSTLKAGEIASSTTNDMGTGSTFQLSPLFSEGSAERIINVLKESQQAGAEVLLGDLKRDKNIVQPHILTGVKPGMTLWDEESFGPVVIIATFKTIEEAIGLANASEYSLTSSVWTADVTKAQEIAFHLRYGYVNINGNTIHSEPTDCLVGLSGLSGYGRFDVEHFTDKRTTIFHPKGRQYPF</sequence>
<accession>A0A8H5FZ74</accession>
<feature type="domain" description="Aldehyde dehydrogenase" evidence="7">
    <location>
        <begin position="20"/>
        <end position="484"/>
    </location>
</feature>
<dbReference type="Pfam" id="PF00171">
    <property type="entry name" value="Aldedh"/>
    <property type="match status" value="1"/>
</dbReference>
<dbReference type="AlphaFoldDB" id="A0A8H5FZ74"/>
<dbReference type="InterPro" id="IPR029510">
    <property type="entry name" value="Ald_DH_CS_GLU"/>
</dbReference>
<dbReference type="GO" id="GO:0016620">
    <property type="term" value="F:oxidoreductase activity, acting on the aldehyde or oxo group of donors, NAD or NADP as acceptor"/>
    <property type="evidence" value="ECO:0007669"/>
    <property type="project" value="InterPro"/>
</dbReference>
<feature type="region of interest" description="Disordered" evidence="6">
    <location>
        <begin position="1"/>
        <end position="25"/>
    </location>
</feature>
<name>A0A8H5FZ74_9AGAR</name>
<dbReference type="OrthoDB" id="310895at2759"/>
<evidence type="ECO:0000256" key="5">
    <source>
        <dbReference type="RuleBase" id="RU003345"/>
    </source>
</evidence>
<comment type="caution">
    <text evidence="8">The sequence shown here is derived from an EMBL/GenBank/DDBJ whole genome shotgun (WGS) entry which is preliminary data.</text>
</comment>
<feature type="active site" evidence="4">
    <location>
        <position position="258"/>
    </location>
</feature>
<evidence type="ECO:0000256" key="3">
    <source>
        <dbReference type="ARBA" id="ARBA00023027"/>
    </source>
</evidence>
<evidence type="ECO:0000313" key="9">
    <source>
        <dbReference type="Proteomes" id="UP000559027"/>
    </source>
</evidence>
<evidence type="ECO:0000256" key="4">
    <source>
        <dbReference type="PROSITE-ProRule" id="PRU10007"/>
    </source>
</evidence>
<feature type="compositionally biased region" description="Polar residues" evidence="6">
    <location>
        <begin position="16"/>
        <end position="25"/>
    </location>
</feature>
<dbReference type="Gene3D" id="3.40.309.10">
    <property type="entry name" value="Aldehyde Dehydrogenase, Chain A, domain 2"/>
    <property type="match status" value="1"/>
</dbReference>
<proteinExistence type="inferred from homology"/>
<evidence type="ECO:0000256" key="6">
    <source>
        <dbReference type="SAM" id="MobiDB-lite"/>
    </source>
</evidence>
<protein>
    <recommendedName>
        <fullName evidence="7">Aldehyde dehydrogenase domain-containing protein</fullName>
    </recommendedName>
</protein>
<keyword evidence="2 5" id="KW-0560">Oxidoreductase</keyword>
<reference evidence="8 9" key="1">
    <citation type="journal article" date="2020" name="ISME J.">
        <title>Uncovering the hidden diversity of litter-decomposition mechanisms in mushroom-forming fungi.</title>
        <authorList>
            <person name="Floudas D."/>
            <person name="Bentzer J."/>
            <person name="Ahren D."/>
            <person name="Johansson T."/>
            <person name="Persson P."/>
            <person name="Tunlid A."/>
        </authorList>
    </citation>
    <scope>NUCLEOTIDE SEQUENCE [LARGE SCALE GENOMIC DNA]</scope>
    <source>
        <strain evidence="8 9">CBS 146.42</strain>
    </source>
</reference>
<keyword evidence="9" id="KW-1185">Reference proteome</keyword>
<keyword evidence="3" id="KW-0520">NAD</keyword>
<evidence type="ECO:0000259" key="7">
    <source>
        <dbReference type="Pfam" id="PF00171"/>
    </source>
</evidence>
<evidence type="ECO:0000256" key="1">
    <source>
        <dbReference type="ARBA" id="ARBA00009986"/>
    </source>
</evidence>
<gene>
    <name evidence="8" type="ORF">D9756_007101</name>
</gene>